<dbReference type="Proteomes" id="UP000517694">
    <property type="component" value="Unassembled WGS sequence"/>
</dbReference>
<sequence>MTLQTHKSSDRKPHSRTVPRLLLRRAALSLAGATGPALLALLNWWVHTH</sequence>
<keyword evidence="1" id="KW-0812">Transmembrane</keyword>
<keyword evidence="1" id="KW-1133">Transmembrane helix</keyword>
<reference evidence="2 3" key="1">
    <citation type="submission" date="2020-08" db="EMBL/GenBank/DDBJ databases">
        <title>Whole-Genome Sequence of French Clinical Streptomyces mexicanus Strain Q0842.</title>
        <authorList>
            <person name="Boxberger M."/>
            <person name="La Scola B."/>
        </authorList>
    </citation>
    <scope>NUCLEOTIDE SEQUENCE [LARGE SCALE GENOMIC DNA]</scope>
    <source>
        <strain evidence="2 3">Marseille-Q0842</strain>
    </source>
</reference>
<accession>A0A7X1I258</accession>
<dbReference type="EMBL" id="JACMHY010000005">
    <property type="protein sequence ID" value="MBC2866253.1"/>
    <property type="molecule type" value="Genomic_DNA"/>
</dbReference>
<dbReference type="RefSeq" id="WP_185947446.1">
    <property type="nucleotide sequence ID" value="NZ_JACMHY010000005.1"/>
</dbReference>
<gene>
    <name evidence="2" type="ORF">H1R13_15035</name>
</gene>
<organism evidence="2 3">
    <name type="scientific">Streptomyces mexicanus</name>
    <dbReference type="NCBI Taxonomy" id="178566"/>
    <lineage>
        <taxon>Bacteria</taxon>
        <taxon>Bacillati</taxon>
        <taxon>Actinomycetota</taxon>
        <taxon>Actinomycetes</taxon>
        <taxon>Kitasatosporales</taxon>
        <taxon>Streptomycetaceae</taxon>
        <taxon>Streptomyces</taxon>
    </lineage>
</organism>
<dbReference type="AlphaFoldDB" id="A0A7X1I258"/>
<name>A0A7X1I258_9ACTN</name>
<proteinExistence type="predicted"/>
<keyword evidence="3" id="KW-1185">Reference proteome</keyword>
<comment type="caution">
    <text evidence="2">The sequence shown here is derived from an EMBL/GenBank/DDBJ whole genome shotgun (WGS) entry which is preliminary data.</text>
</comment>
<evidence type="ECO:0000256" key="1">
    <source>
        <dbReference type="SAM" id="Phobius"/>
    </source>
</evidence>
<keyword evidence="1" id="KW-0472">Membrane</keyword>
<protein>
    <submittedName>
        <fullName evidence="2">Uncharacterized protein</fullName>
    </submittedName>
</protein>
<feature type="transmembrane region" description="Helical" evidence="1">
    <location>
        <begin position="21"/>
        <end position="46"/>
    </location>
</feature>
<evidence type="ECO:0000313" key="3">
    <source>
        <dbReference type="Proteomes" id="UP000517694"/>
    </source>
</evidence>
<evidence type="ECO:0000313" key="2">
    <source>
        <dbReference type="EMBL" id="MBC2866253.1"/>
    </source>
</evidence>